<feature type="signal peptide" evidence="2">
    <location>
        <begin position="1"/>
        <end position="18"/>
    </location>
</feature>
<gene>
    <name evidence="3" type="ORF">ASPWEDRAFT_25946</name>
</gene>
<feature type="region of interest" description="Disordered" evidence="1">
    <location>
        <begin position="238"/>
        <end position="263"/>
    </location>
</feature>
<name>A0A1L9RNF6_ASPWE</name>
<sequence length="263" mass="29027">MHLNWTLTLLALAAAATAELKAGQACEDNLDCAQKCCEGRFGIKSKGGDVTFACMRNLYNEGNVCDQANGGTCEGRHGEINCVLQQDRLGGFLRLCGDFGYKYTVVVDDDSNGEARQKGIELHPVNWIYNCSHEALAFPNTVTQSVRLPSTHLLYRNASQSPPRLVTTTAQSLPANQLCGDNVDCTDTATRATTTSSRQREQLFGRRLDRPDSYAVVGCVGISHRSLSAIYIQKNRNRRPLLKPKESQKRRKEDKIGLSSRSK</sequence>
<reference evidence="4" key="1">
    <citation type="journal article" date="2017" name="Genome Biol.">
        <title>Comparative genomics reveals high biological diversity and specific adaptations in the industrially and medically important fungal genus Aspergillus.</title>
        <authorList>
            <person name="de Vries R.P."/>
            <person name="Riley R."/>
            <person name="Wiebenga A."/>
            <person name="Aguilar-Osorio G."/>
            <person name="Amillis S."/>
            <person name="Uchima C.A."/>
            <person name="Anderluh G."/>
            <person name="Asadollahi M."/>
            <person name="Askin M."/>
            <person name="Barry K."/>
            <person name="Battaglia E."/>
            <person name="Bayram O."/>
            <person name="Benocci T."/>
            <person name="Braus-Stromeyer S.A."/>
            <person name="Caldana C."/>
            <person name="Canovas D."/>
            <person name="Cerqueira G.C."/>
            <person name="Chen F."/>
            <person name="Chen W."/>
            <person name="Choi C."/>
            <person name="Clum A."/>
            <person name="Dos Santos R.A."/>
            <person name="Damasio A.R."/>
            <person name="Diallinas G."/>
            <person name="Emri T."/>
            <person name="Fekete E."/>
            <person name="Flipphi M."/>
            <person name="Freyberg S."/>
            <person name="Gallo A."/>
            <person name="Gournas C."/>
            <person name="Habgood R."/>
            <person name="Hainaut M."/>
            <person name="Harispe M.L."/>
            <person name="Henrissat B."/>
            <person name="Hilden K.S."/>
            <person name="Hope R."/>
            <person name="Hossain A."/>
            <person name="Karabika E."/>
            <person name="Karaffa L."/>
            <person name="Karanyi Z."/>
            <person name="Krasevec N."/>
            <person name="Kuo A."/>
            <person name="Kusch H."/>
            <person name="LaButti K."/>
            <person name="Lagendijk E.L."/>
            <person name="Lapidus A."/>
            <person name="Levasseur A."/>
            <person name="Lindquist E."/>
            <person name="Lipzen A."/>
            <person name="Logrieco A.F."/>
            <person name="MacCabe A."/>
            <person name="Maekelae M.R."/>
            <person name="Malavazi I."/>
            <person name="Melin P."/>
            <person name="Meyer V."/>
            <person name="Mielnichuk N."/>
            <person name="Miskei M."/>
            <person name="Molnar A.P."/>
            <person name="Mule G."/>
            <person name="Ngan C.Y."/>
            <person name="Orejas M."/>
            <person name="Orosz E."/>
            <person name="Ouedraogo J.P."/>
            <person name="Overkamp K.M."/>
            <person name="Park H.-S."/>
            <person name="Perrone G."/>
            <person name="Piumi F."/>
            <person name="Punt P.J."/>
            <person name="Ram A.F."/>
            <person name="Ramon A."/>
            <person name="Rauscher S."/>
            <person name="Record E."/>
            <person name="Riano-Pachon D.M."/>
            <person name="Robert V."/>
            <person name="Roehrig J."/>
            <person name="Ruller R."/>
            <person name="Salamov A."/>
            <person name="Salih N.S."/>
            <person name="Samson R.A."/>
            <person name="Sandor E."/>
            <person name="Sanguinetti M."/>
            <person name="Schuetze T."/>
            <person name="Sepcic K."/>
            <person name="Shelest E."/>
            <person name="Sherlock G."/>
            <person name="Sophianopoulou V."/>
            <person name="Squina F.M."/>
            <person name="Sun H."/>
            <person name="Susca A."/>
            <person name="Todd R.B."/>
            <person name="Tsang A."/>
            <person name="Unkles S.E."/>
            <person name="van de Wiele N."/>
            <person name="van Rossen-Uffink D."/>
            <person name="Oliveira J.V."/>
            <person name="Vesth T.C."/>
            <person name="Visser J."/>
            <person name="Yu J.-H."/>
            <person name="Zhou M."/>
            <person name="Andersen M.R."/>
            <person name="Archer D.B."/>
            <person name="Baker S.E."/>
            <person name="Benoit I."/>
            <person name="Brakhage A.A."/>
            <person name="Braus G.H."/>
            <person name="Fischer R."/>
            <person name="Frisvad J.C."/>
            <person name="Goldman G.H."/>
            <person name="Houbraken J."/>
            <person name="Oakley B."/>
            <person name="Pocsi I."/>
            <person name="Scazzocchio C."/>
            <person name="Seiboth B."/>
            <person name="vanKuyk P.A."/>
            <person name="Wortman J."/>
            <person name="Dyer P.S."/>
            <person name="Grigoriev I.V."/>
        </authorList>
    </citation>
    <scope>NUCLEOTIDE SEQUENCE [LARGE SCALE GENOMIC DNA]</scope>
    <source>
        <strain evidence="4">DTO 134E9</strain>
    </source>
</reference>
<dbReference type="GeneID" id="63748638"/>
<evidence type="ECO:0000256" key="1">
    <source>
        <dbReference type="SAM" id="MobiDB-lite"/>
    </source>
</evidence>
<dbReference type="VEuPathDB" id="FungiDB:ASPWEDRAFT_25946"/>
<proteinExistence type="predicted"/>
<keyword evidence="4" id="KW-1185">Reference proteome</keyword>
<evidence type="ECO:0000313" key="3">
    <source>
        <dbReference type="EMBL" id="OJJ36479.1"/>
    </source>
</evidence>
<accession>A0A1L9RNF6</accession>
<dbReference type="Proteomes" id="UP000184383">
    <property type="component" value="Unassembled WGS sequence"/>
</dbReference>
<feature type="chain" id="PRO_5012860664" evidence="2">
    <location>
        <begin position="19"/>
        <end position="263"/>
    </location>
</feature>
<protein>
    <submittedName>
        <fullName evidence="3">Uncharacterized protein</fullName>
    </submittedName>
</protein>
<dbReference type="AlphaFoldDB" id="A0A1L9RNF6"/>
<organism evidence="3 4">
    <name type="scientific">Aspergillus wentii DTO 134E9</name>
    <dbReference type="NCBI Taxonomy" id="1073089"/>
    <lineage>
        <taxon>Eukaryota</taxon>
        <taxon>Fungi</taxon>
        <taxon>Dikarya</taxon>
        <taxon>Ascomycota</taxon>
        <taxon>Pezizomycotina</taxon>
        <taxon>Eurotiomycetes</taxon>
        <taxon>Eurotiomycetidae</taxon>
        <taxon>Eurotiales</taxon>
        <taxon>Aspergillaceae</taxon>
        <taxon>Aspergillus</taxon>
        <taxon>Aspergillus subgen. Cremei</taxon>
    </lineage>
</organism>
<keyword evidence="2" id="KW-0732">Signal</keyword>
<evidence type="ECO:0000256" key="2">
    <source>
        <dbReference type="SAM" id="SignalP"/>
    </source>
</evidence>
<dbReference type="RefSeq" id="XP_040690155.1">
    <property type="nucleotide sequence ID" value="XM_040832790.1"/>
</dbReference>
<evidence type="ECO:0000313" key="4">
    <source>
        <dbReference type="Proteomes" id="UP000184383"/>
    </source>
</evidence>
<dbReference type="EMBL" id="KV878211">
    <property type="protein sequence ID" value="OJJ36479.1"/>
    <property type="molecule type" value="Genomic_DNA"/>
</dbReference>
<feature type="compositionally biased region" description="Basic and acidic residues" evidence="1">
    <location>
        <begin position="243"/>
        <end position="256"/>
    </location>
</feature>